<evidence type="ECO:0000313" key="3">
    <source>
        <dbReference type="Proteomes" id="UP000278823"/>
    </source>
</evidence>
<keyword evidence="2" id="KW-0255">Endonuclease</keyword>
<proteinExistence type="predicted"/>
<keyword evidence="2" id="KW-0378">Hydrolase</keyword>
<dbReference type="InterPro" id="IPR011335">
    <property type="entry name" value="Restrct_endonuc-II-like"/>
</dbReference>
<dbReference type="SUPFAM" id="SSF52980">
    <property type="entry name" value="Restriction endonuclease-like"/>
    <property type="match status" value="1"/>
</dbReference>
<dbReference type="OrthoDB" id="155284at2"/>
<dbReference type="InterPro" id="IPR012296">
    <property type="entry name" value="Nuclease_put_TT1808"/>
</dbReference>
<dbReference type="AlphaFoldDB" id="A0A3S0R8Y4"/>
<dbReference type="GO" id="GO:0004519">
    <property type="term" value="F:endonuclease activity"/>
    <property type="evidence" value="ECO:0007669"/>
    <property type="project" value="UniProtKB-KW"/>
</dbReference>
<evidence type="ECO:0000313" key="2">
    <source>
        <dbReference type="EMBL" id="RUM24368.1"/>
    </source>
</evidence>
<dbReference type="Pfam" id="PF05685">
    <property type="entry name" value="Uma2"/>
    <property type="match status" value="1"/>
</dbReference>
<dbReference type="PANTHER" id="PTHR36558:SF1">
    <property type="entry name" value="RESTRICTION ENDONUCLEASE DOMAIN-CONTAINING PROTEIN-RELATED"/>
    <property type="match status" value="1"/>
</dbReference>
<gene>
    <name evidence="2" type="ORF">EFQ99_16405</name>
</gene>
<organism evidence="2 3">
    <name type="scientific">Rhizobium vallis</name>
    <dbReference type="NCBI Taxonomy" id="634290"/>
    <lineage>
        <taxon>Bacteria</taxon>
        <taxon>Pseudomonadati</taxon>
        <taxon>Pseudomonadota</taxon>
        <taxon>Alphaproteobacteria</taxon>
        <taxon>Hyphomicrobiales</taxon>
        <taxon>Rhizobiaceae</taxon>
        <taxon>Rhizobium/Agrobacterium group</taxon>
        <taxon>Rhizobium</taxon>
    </lineage>
</organism>
<dbReference type="PANTHER" id="PTHR36558">
    <property type="entry name" value="GLR1098 PROTEIN"/>
    <property type="match status" value="1"/>
</dbReference>
<comment type="caution">
    <text evidence="2">The sequence shown here is derived from an EMBL/GenBank/DDBJ whole genome shotgun (WGS) entry which is preliminary data.</text>
</comment>
<reference evidence="3" key="1">
    <citation type="submission" date="2018-11" db="EMBL/GenBank/DDBJ databases">
        <title>Rhizobium chutanense sp. nov., isolated from root nodules of Phaseolus vulgaris in China.</title>
        <authorList>
            <person name="Huo Y."/>
        </authorList>
    </citation>
    <scope>NUCLEOTIDE SEQUENCE [LARGE SCALE GENOMIC DNA]</scope>
    <source>
        <strain evidence="3">CCBAU 65647</strain>
    </source>
</reference>
<accession>A0A3S0R8Y4</accession>
<evidence type="ECO:0000259" key="1">
    <source>
        <dbReference type="Pfam" id="PF05685"/>
    </source>
</evidence>
<feature type="domain" description="Putative restriction endonuclease" evidence="1">
    <location>
        <begin position="33"/>
        <end position="190"/>
    </location>
</feature>
<dbReference type="Gene3D" id="3.90.1570.10">
    <property type="entry name" value="tt1808, chain A"/>
    <property type="match status" value="1"/>
</dbReference>
<protein>
    <submittedName>
        <fullName evidence="2">Uma2 family endonuclease</fullName>
    </submittedName>
</protein>
<name>A0A3S0R8Y4_9HYPH</name>
<dbReference type="EMBL" id="RJTH01000005">
    <property type="protein sequence ID" value="RUM24368.1"/>
    <property type="molecule type" value="Genomic_DNA"/>
</dbReference>
<keyword evidence="2" id="KW-0540">Nuclease</keyword>
<keyword evidence="3" id="KW-1185">Reference proteome</keyword>
<dbReference type="Proteomes" id="UP000278823">
    <property type="component" value="Unassembled WGS sequence"/>
</dbReference>
<dbReference type="CDD" id="cd06260">
    <property type="entry name" value="DUF820-like"/>
    <property type="match status" value="1"/>
</dbReference>
<dbReference type="InterPro" id="IPR008538">
    <property type="entry name" value="Uma2"/>
</dbReference>
<sequence length="208" mass="23536">MLLSDGNRPLLCRLRTLAFRMALHSETLMSQHDFFRFIRGREGVWELVDGRVVEKPRTNQRHRYIAANTLALLHTRSRAKSYRPTSIGTGILTTACTIRFPDLVVDCGARNDEAMLAMEPRVVVDVLSPLTRGFDPHRRLFEYKSTPKITSVLLVDTETACVLVHDRRSERWDASAYRGLADVIELPAIETRLALSDIYDGVELGPAT</sequence>